<protein>
    <submittedName>
        <fullName evidence="1">Uncharacterized protein</fullName>
    </submittedName>
</protein>
<keyword evidence="2" id="KW-1185">Reference proteome</keyword>
<sequence>MEELLTKYTNYFKKLNRGYSKGLGKAPHKPILLLSVMELMAKGEISINKIFITGELVLAFKNNWQKLVTTGHTPNFSLPFFHLKNEPFWELETRPGMELPITKSRSIKSFPKLKETVAFACLEEGLFALLLTPLYRQILTEVLLDTYFPETKGNFSLMGVNATQQQLEYELLNEPGEIYREHLKQLKATLKENEFLEEVFVRGSLFKKTVPRIYEYTCCISGMKINTHANIQMVDACHIRPFSLSNDDTIPNGISLSPNLHRAFDRGLICINKDYRVEVSPDLTESESVYGLRQFDGVAIRLPEKKRHYPSPEGLAWHREQVFLGEG</sequence>
<gene>
    <name evidence="1" type="ORF">FVB9532_01727</name>
</gene>
<dbReference type="EMBL" id="CABVMM010000006">
    <property type="protein sequence ID" value="VVV00456.1"/>
    <property type="molecule type" value="Genomic_DNA"/>
</dbReference>
<reference evidence="1" key="1">
    <citation type="submission" date="2019-09" db="EMBL/GenBank/DDBJ databases">
        <authorList>
            <person name="Rodrigo-Torres L."/>
            <person name="Arahal R. D."/>
            <person name="Lucena T."/>
        </authorList>
    </citation>
    <scope>NUCLEOTIDE SEQUENCE</scope>
    <source>
        <strain evidence="1">ISS653</strain>
    </source>
</reference>
<accession>A0AC61Y7S2</accession>
<proteinExistence type="predicted"/>
<evidence type="ECO:0000313" key="1">
    <source>
        <dbReference type="EMBL" id="VVV00456.1"/>
    </source>
</evidence>
<name>A0AC61Y7S2_9FLAO</name>
<evidence type="ECO:0000313" key="2">
    <source>
        <dbReference type="Proteomes" id="UP000356253"/>
    </source>
</evidence>
<dbReference type="Proteomes" id="UP000356253">
    <property type="component" value="Unassembled WGS sequence"/>
</dbReference>
<organism evidence="1 2">
    <name type="scientific">Mesonia oceanica</name>
    <dbReference type="NCBI Taxonomy" id="2687242"/>
    <lineage>
        <taxon>Bacteria</taxon>
        <taxon>Pseudomonadati</taxon>
        <taxon>Bacteroidota</taxon>
        <taxon>Flavobacteriia</taxon>
        <taxon>Flavobacteriales</taxon>
        <taxon>Flavobacteriaceae</taxon>
        <taxon>Mesonia</taxon>
    </lineage>
</organism>
<comment type="caution">
    <text evidence="1">The sequence shown here is derived from an EMBL/GenBank/DDBJ whole genome shotgun (WGS) entry which is preliminary data.</text>
</comment>